<reference evidence="2" key="1">
    <citation type="journal article" date="2014" name="Int. J. Syst. Evol. Microbiol.">
        <title>Complete genome sequence of Corynebacterium casei LMG S-19264T (=DSM 44701T), isolated from a smear-ripened cheese.</title>
        <authorList>
            <consortium name="US DOE Joint Genome Institute (JGI-PGF)"/>
            <person name="Walter F."/>
            <person name="Albersmeier A."/>
            <person name="Kalinowski J."/>
            <person name="Ruckert C."/>
        </authorList>
    </citation>
    <scope>NUCLEOTIDE SEQUENCE</scope>
    <source>
        <strain evidence="2">CGMCC 1.14984</strain>
    </source>
</reference>
<keyword evidence="5" id="KW-1185">Reference proteome</keyword>
<dbReference type="EMBL" id="VCJR02000001">
    <property type="protein sequence ID" value="NHK26628.1"/>
    <property type="molecule type" value="Genomic_DNA"/>
</dbReference>
<keyword evidence="1" id="KW-1003">Cell membrane</keyword>
<dbReference type="Pfam" id="PF02592">
    <property type="entry name" value="Vut_1"/>
    <property type="match status" value="1"/>
</dbReference>
<keyword evidence="1" id="KW-0472">Membrane</keyword>
<feature type="transmembrane region" description="Helical" evidence="1">
    <location>
        <begin position="91"/>
        <end position="110"/>
    </location>
</feature>
<dbReference type="EMBL" id="BMGZ01000001">
    <property type="protein sequence ID" value="GGH92922.1"/>
    <property type="molecule type" value="Genomic_DNA"/>
</dbReference>
<feature type="transmembrane region" description="Helical" evidence="1">
    <location>
        <begin position="57"/>
        <end position="79"/>
    </location>
</feature>
<name>A0A8J3EPW4_9PROT</name>
<dbReference type="PANTHER" id="PTHR34300:SF2">
    <property type="entry name" value="QUEUOSINE PRECURSOR TRANSPORTER-RELATED"/>
    <property type="match status" value="1"/>
</dbReference>
<dbReference type="GO" id="GO:0005886">
    <property type="term" value="C:plasma membrane"/>
    <property type="evidence" value="ECO:0007669"/>
    <property type="project" value="UniProtKB-SubCell"/>
</dbReference>
<feature type="transmembrane region" description="Helical" evidence="1">
    <location>
        <begin position="26"/>
        <end position="45"/>
    </location>
</feature>
<evidence type="ECO:0000313" key="4">
    <source>
        <dbReference type="Proteomes" id="UP000621856"/>
    </source>
</evidence>
<gene>
    <name evidence="3" type="ORF">FF098_001745</name>
    <name evidence="2" type="ORF">GCM10011355_03550</name>
</gene>
<dbReference type="AlphaFoldDB" id="A0A8J3EPW4"/>
<comment type="caution">
    <text evidence="2">The sequence shown here is derived from an EMBL/GenBank/DDBJ whole genome shotgun (WGS) entry which is preliminary data.</text>
</comment>
<evidence type="ECO:0000256" key="1">
    <source>
        <dbReference type="HAMAP-Rule" id="MF_02088"/>
    </source>
</evidence>
<sequence>MQDQDTSQPTRRIDSAEAISQQRFKYYDFAMAAFVVILVLSNVIGAAKPAQFDLPGIGPFVFGAGILFFPLSYVLGDVLTEVYGYARARRVVWAGFGAVVFMALMSWVVVSLPPADGWEGQAAYEQVFGIVPRIVLASLMAFWAGEFANAFVMARMKVWSKGKHLWQRTIGSTVVGQGVDSLIFYPVAFLGIWDTGQVITVMITNYVLKVLWEALLTPVTYRVVGWLKKAEGVDIYDADTNFTPFSVKS</sequence>
<dbReference type="Proteomes" id="UP000818603">
    <property type="component" value="Unassembled WGS sequence"/>
</dbReference>
<dbReference type="InterPro" id="IPR003744">
    <property type="entry name" value="YhhQ"/>
</dbReference>
<reference evidence="3 5" key="2">
    <citation type="submission" date="2020-02" db="EMBL/GenBank/DDBJ databases">
        <title>Genome sequence of Parvularcula flava strain NH6-79.</title>
        <authorList>
            <person name="Abdul Karim M.H."/>
            <person name="Lam M.Q."/>
            <person name="Chen S.J."/>
            <person name="Yahya A."/>
            <person name="Shahir S."/>
            <person name="Shamsir M.S."/>
            <person name="Chong C.S."/>
        </authorList>
    </citation>
    <scope>NUCLEOTIDE SEQUENCE [LARGE SCALE GENOMIC DNA]</scope>
    <source>
        <strain evidence="3 5">NH6-79</strain>
    </source>
</reference>
<reference evidence="2" key="3">
    <citation type="submission" date="2020-09" db="EMBL/GenBank/DDBJ databases">
        <authorList>
            <person name="Sun Q."/>
            <person name="Zhou Y."/>
        </authorList>
    </citation>
    <scope>NUCLEOTIDE SEQUENCE</scope>
    <source>
        <strain evidence="2">CGMCC 1.14984</strain>
    </source>
</reference>
<comment type="similarity">
    <text evidence="1">Belongs to the vitamin uptake transporter (VUT/ECF) (TC 2.A.88) family. Q precursor transporter subfamily.</text>
</comment>
<dbReference type="GO" id="GO:0022857">
    <property type="term" value="F:transmembrane transporter activity"/>
    <property type="evidence" value="ECO:0007669"/>
    <property type="project" value="UniProtKB-UniRule"/>
</dbReference>
<feature type="transmembrane region" description="Helical" evidence="1">
    <location>
        <begin position="130"/>
        <end position="154"/>
    </location>
</feature>
<proteinExistence type="inferred from homology"/>
<dbReference type="RefSeq" id="WP_155136513.1">
    <property type="nucleotide sequence ID" value="NZ_BMGZ01000001.1"/>
</dbReference>
<accession>A0A8J3EPW4</accession>
<keyword evidence="1" id="KW-0812">Transmembrane</keyword>
<protein>
    <recommendedName>
        <fullName evidence="1">Probable queuosine precursor transporter</fullName>
        <shortName evidence="1">Q precursor transporter</shortName>
    </recommendedName>
</protein>
<organism evidence="2 4">
    <name type="scientific">Aquisalinus luteolus</name>
    <dbReference type="NCBI Taxonomy" id="1566827"/>
    <lineage>
        <taxon>Bacteria</taxon>
        <taxon>Pseudomonadati</taxon>
        <taxon>Pseudomonadota</taxon>
        <taxon>Alphaproteobacteria</taxon>
        <taxon>Parvularculales</taxon>
        <taxon>Parvularculaceae</taxon>
        <taxon>Aquisalinus</taxon>
    </lineage>
</organism>
<keyword evidence="1" id="KW-1133">Transmembrane helix</keyword>
<evidence type="ECO:0000313" key="5">
    <source>
        <dbReference type="Proteomes" id="UP000818603"/>
    </source>
</evidence>
<dbReference type="PANTHER" id="PTHR34300">
    <property type="entry name" value="QUEUOSINE PRECURSOR TRANSPORTER-RELATED"/>
    <property type="match status" value="1"/>
</dbReference>
<dbReference type="Proteomes" id="UP000621856">
    <property type="component" value="Unassembled WGS sequence"/>
</dbReference>
<dbReference type="HAMAP" id="MF_02088">
    <property type="entry name" value="Q_prec_transport"/>
    <property type="match status" value="1"/>
</dbReference>
<keyword evidence="1" id="KW-0813">Transport</keyword>
<evidence type="ECO:0000313" key="3">
    <source>
        <dbReference type="EMBL" id="NHK26628.1"/>
    </source>
</evidence>
<evidence type="ECO:0000313" key="2">
    <source>
        <dbReference type="EMBL" id="GGH92922.1"/>
    </source>
</evidence>
<keyword evidence="1" id="KW-0997">Cell inner membrane</keyword>
<comment type="subcellular location">
    <subcellularLocation>
        <location evidence="1">Cell inner membrane</location>
        <topology evidence="1">Multi-pass membrane protein</topology>
    </subcellularLocation>
</comment>
<dbReference type="NCBIfam" id="TIGR00697">
    <property type="entry name" value="queuosine precursor transporter"/>
    <property type="match status" value="1"/>
</dbReference>
<comment type="function">
    <text evidence="1">Involved in the import of queuosine (Q) precursors, required for Q precursor salvage.</text>
</comment>